<dbReference type="InterPro" id="IPR009056">
    <property type="entry name" value="Cyt_c-like_dom"/>
</dbReference>
<gene>
    <name evidence="6" type="ORF">GV832_06005</name>
</gene>
<keyword evidence="3 4" id="KW-0408">Iron</keyword>
<dbReference type="SUPFAM" id="SSF46626">
    <property type="entry name" value="Cytochrome c"/>
    <property type="match status" value="1"/>
</dbReference>
<evidence type="ECO:0000313" key="7">
    <source>
        <dbReference type="Proteomes" id="UP001193501"/>
    </source>
</evidence>
<evidence type="ECO:0000256" key="1">
    <source>
        <dbReference type="ARBA" id="ARBA00022617"/>
    </source>
</evidence>
<keyword evidence="2 4" id="KW-0479">Metal-binding</keyword>
<name>A0AAE4Y9D4_9RHOB</name>
<evidence type="ECO:0000259" key="5">
    <source>
        <dbReference type="PROSITE" id="PS51007"/>
    </source>
</evidence>
<dbReference type="GO" id="GO:0046872">
    <property type="term" value="F:metal ion binding"/>
    <property type="evidence" value="ECO:0007669"/>
    <property type="project" value="UniProtKB-KW"/>
</dbReference>
<proteinExistence type="predicted"/>
<keyword evidence="1 4" id="KW-0349">Heme</keyword>
<dbReference type="PROSITE" id="PS51007">
    <property type="entry name" value="CYTC"/>
    <property type="match status" value="1"/>
</dbReference>
<keyword evidence="7" id="KW-1185">Reference proteome</keyword>
<dbReference type="RefSeq" id="WP_168773930.1">
    <property type="nucleotide sequence ID" value="NZ_JAABNR010000004.1"/>
</dbReference>
<reference evidence="6" key="1">
    <citation type="submission" date="2020-01" db="EMBL/GenBank/DDBJ databases">
        <authorList>
            <person name="Chen W.-M."/>
        </authorList>
    </citation>
    <scope>NUCLEOTIDE SEQUENCE</scope>
    <source>
        <strain evidence="6">CYK-10</strain>
    </source>
</reference>
<dbReference type="Gene3D" id="1.10.760.10">
    <property type="entry name" value="Cytochrome c-like domain"/>
    <property type="match status" value="1"/>
</dbReference>
<evidence type="ECO:0000313" key="6">
    <source>
        <dbReference type="EMBL" id="NBZ87128.1"/>
    </source>
</evidence>
<dbReference type="AlphaFoldDB" id="A0AAE4Y9D4"/>
<sequence>MRKGLFMGILALAACVPGQGPVSHMQGAADFNELCAPCHGSDAKGHGPLAQGLDHPPADLTGLASHNGGVFPAAYVMSKIWGYERGAAPSEIMPKFEPLMESKTVLFDSGDGIATPTPERLVEIANYLASVQE</sequence>
<evidence type="ECO:0000256" key="2">
    <source>
        <dbReference type="ARBA" id="ARBA00022723"/>
    </source>
</evidence>
<dbReference type="Proteomes" id="UP001193501">
    <property type="component" value="Unassembled WGS sequence"/>
</dbReference>
<protein>
    <submittedName>
        <fullName evidence="6">C-type cytochrome</fullName>
    </submittedName>
</protein>
<dbReference type="GO" id="GO:0009055">
    <property type="term" value="F:electron transfer activity"/>
    <property type="evidence" value="ECO:0007669"/>
    <property type="project" value="InterPro"/>
</dbReference>
<evidence type="ECO:0000256" key="4">
    <source>
        <dbReference type="PROSITE-ProRule" id="PRU00433"/>
    </source>
</evidence>
<feature type="domain" description="Cytochrome c" evidence="5">
    <location>
        <begin position="22"/>
        <end position="132"/>
    </location>
</feature>
<evidence type="ECO:0000256" key="3">
    <source>
        <dbReference type="ARBA" id="ARBA00023004"/>
    </source>
</evidence>
<comment type="caution">
    <text evidence="6">The sequence shown here is derived from an EMBL/GenBank/DDBJ whole genome shotgun (WGS) entry which is preliminary data.</text>
</comment>
<dbReference type="PROSITE" id="PS51257">
    <property type="entry name" value="PROKAR_LIPOPROTEIN"/>
    <property type="match status" value="1"/>
</dbReference>
<organism evidence="6 7">
    <name type="scientific">Stagnihabitans tardus</name>
    <dbReference type="NCBI Taxonomy" id="2699202"/>
    <lineage>
        <taxon>Bacteria</taxon>
        <taxon>Pseudomonadati</taxon>
        <taxon>Pseudomonadota</taxon>
        <taxon>Alphaproteobacteria</taxon>
        <taxon>Rhodobacterales</taxon>
        <taxon>Paracoccaceae</taxon>
        <taxon>Stagnihabitans</taxon>
    </lineage>
</organism>
<dbReference type="InterPro" id="IPR036909">
    <property type="entry name" value="Cyt_c-like_dom_sf"/>
</dbReference>
<accession>A0AAE4Y9D4</accession>
<dbReference type="GO" id="GO:0020037">
    <property type="term" value="F:heme binding"/>
    <property type="evidence" value="ECO:0007669"/>
    <property type="project" value="InterPro"/>
</dbReference>
<dbReference type="EMBL" id="JAABNR010000004">
    <property type="protein sequence ID" value="NBZ87128.1"/>
    <property type="molecule type" value="Genomic_DNA"/>
</dbReference>